<comment type="similarity">
    <text evidence="2 5">Belongs to the cyclophilin-type PPIase family.</text>
</comment>
<dbReference type="EMBL" id="BMGH01000001">
    <property type="protein sequence ID" value="GGD02210.1"/>
    <property type="molecule type" value="Genomic_DNA"/>
</dbReference>
<dbReference type="PROSITE" id="PS00170">
    <property type="entry name" value="CSA_PPIASE_1"/>
    <property type="match status" value="1"/>
</dbReference>
<dbReference type="SUPFAM" id="SSF50891">
    <property type="entry name" value="Cyclophilin-like"/>
    <property type="match status" value="1"/>
</dbReference>
<dbReference type="InterPro" id="IPR002130">
    <property type="entry name" value="Cyclophilin-type_PPIase_dom"/>
</dbReference>
<comment type="catalytic activity">
    <reaction evidence="5">
        <text>[protein]-peptidylproline (omega=180) = [protein]-peptidylproline (omega=0)</text>
        <dbReference type="Rhea" id="RHEA:16237"/>
        <dbReference type="Rhea" id="RHEA-COMP:10747"/>
        <dbReference type="Rhea" id="RHEA-COMP:10748"/>
        <dbReference type="ChEBI" id="CHEBI:83833"/>
        <dbReference type="ChEBI" id="CHEBI:83834"/>
        <dbReference type="EC" id="5.2.1.8"/>
    </reaction>
</comment>
<comment type="function">
    <text evidence="1 5">PPIases accelerate the folding of proteins. It catalyzes the cis-trans isomerization of proline imidic peptide bonds in oligopeptides.</text>
</comment>
<gene>
    <name evidence="7" type="primary">ppiB</name>
    <name evidence="7" type="ORF">GCM10011342_09050</name>
</gene>
<dbReference type="PROSITE" id="PS50072">
    <property type="entry name" value="CSA_PPIASE_2"/>
    <property type="match status" value="1"/>
</dbReference>
<dbReference type="InterPro" id="IPR024936">
    <property type="entry name" value="Cyclophilin-type_PPIase"/>
</dbReference>
<feature type="domain" description="PPIase cyclophilin-type" evidence="6">
    <location>
        <begin position="13"/>
        <end position="149"/>
    </location>
</feature>
<dbReference type="CDD" id="cd00317">
    <property type="entry name" value="cyclophilin"/>
    <property type="match status" value="1"/>
</dbReference>
<dbReference type="PIRSF" id="PIRSF001467">
    <property type="entry name" value="Peptidylpro_ismrse"/>
    <property type="match status" value="1"/>
</dbReference>
<dbReference type="Proteomes" id="UP000613582">
    <property type="component" value="Unassembled WGS sequence"/>
</dbReference>
<dbReference type="InterPro" id="IPR044666">
    <property type="entry name" value="Cyclophilin_A-like"/>
</dbReference>
<evidence type="ECO:0000256" key="4">
    <source>
        <dbReference type="ARBA" id="ARBA00023235"/>
    </source>
</evidence>
<dbReference type="EC" id="5.2.1.8" evidence="5"/>
<evidence type="ECO:0000256" key="5">
    <source>
        <dbReference type="RuleBase" id="RU363019"/>
    </source>
</evidence>
<proteinExistence type="inferred from homology"/>
<dbReference type="RefSeq" id="WP_188160088.1">
    <property type="nucleotide sequence ID" value="NZ_BMGH01000001.1"/>
</dbReference>
<dbReference type="InterPro" id="IPR029000">
    <property type="entry name" value="Cyclophilin-like_dom_sf"/>
</dbReference>
<sequence length="149" mass="16280">MSDNKLILELETGRVVIETFPDKAPKHVEQITKLAEEGFYDGLKFHRVIEGFMAQGGCPKGTGTGGSGTHLPAEFNDVSHAEGVCSMARAQDPNSASSQFFICLDDATFLDRQYTVWGKVVEGMENVHSIHKGEPPKNPTKIVSFRKAA</sequence>
<evidence type="ECO:0000256" key="1">
    <source>
        <dbReference type="ARBA" id="ARBA00002388"/>
    </source>
</evidence>
<evidence type="ECO:0000256" key="2">
    <source>
        <dbReference type="ARBA" id="ARBA00007365"/>
    </source>
</evidence>
<evidence type="ECO:0000313" key="7">
    <source>
        <dbReference type="EMBL" id="GGD02210.1"/>
    </source>
</evidence>
<keyword evidence="4 5" id="KW-0413">Isomerase</keyword>
<reference evidence="7" key="2">
    <citation type="submission" date="2020-09" db="EMBL/GenBank/DDBJ databases">
        <authorList>
            <person name="Sun Q."/>
            <person name="Zhou Y."/>
        </authorList>
    </citation>
    <scope>NUCLEOTIDE SEQUENCE</scope>
    <source>
        <strain evidence="7">CGMCC 1.12921</strain>
    </source>
</reference>
<dbReference type="PANTHER" id="PTHR45625:SF4">
    <property type="entry name" value="PEPTIDYLPROLYL ISOMERASE DOMAIN AND WD REPEAT-CONTAINING PROTEIN 1"/>
    <property type="match status" value="1"/>
</dbReference>
<organism evidence="7 8">
    <name type="scientific">Aquisalinus flavus</name>
    <dbReference type="NCBI Taxonomy" id="1526572"/>
    <lineage>
        <taxon>Bacteria</taxon>
        <taxon>Pseudomonadati</taxon>
        <taxon>Pseudomonadota</taxon>
        <taxon>Alphaproteobacteria</taxon>
        <taxon>Parvularculales</taxon>
        <taxon>Parvularculaceae</taxon>
        <taxon>Aquisalinus</taxon>
    </lineage>
</organism>
<protein>
    <recommendedName>
        <fullName evidence="5">Peptidyl-prolyl cis-trans isomerase</fullName>
        <shortName evidence="5">PPIase</shortName>
        <ecNumber evidence="5">5.2.1.8</ecNumber>
    </recommendedName>
</protein>
<dbReference type="GO" id="GO:0006457">
    <property type="term" value="P:protein folding"/>
    <property type="evidence" value="ECO:0007669"/>
    <property type="project" value="InterPro"/>
</dbReference>
<accession>A0A8J2Y4T4</accession>
<dbReference type="InterPro" id="IPR020892">
    <property type="entry name" value="Cyclophilin-type_PPIase_CS"/>
</dbReference>
<keyword evidence="3 5" id="KW-0697">Rotamase</keyword>
<keyword evidence="8" id="KW-1185">Reference proteome</keyword>
<reference evidence="7" key="1">
    <citation type="journal article" date="2014" name="Int. J. Syst. Evol. Microbiol.">
        <title>Complete genome sequence of Corynebacterium casei LMG S-19264T (=DSM 44701T), isolated from a smear-ripened cheese.</title>
        <authorList>
            <consortium name="US DOE Joint Genome Institute (JGI-PGF)"/>
            <person name="Walter F."/>
            <person name="Albersmeier A."/>
            <person name="Kalinowski J."/>
            <person name="Ruckert C."/>
        </authorList>
    </citation>
    <scope>NUCLEOTIDE SEQUENCE</scope>
    <source>
        <strain evidence="7">CGMCC 1.12921</strain>
    </source>
</reference>
<name>A0A8J2Y4T4_9PROT</name>
<dbReference type="PRINTS" id="PR00153">
    <property type="entry name" value="CSAPPISMRASE"/>
</dbReference>
<dbReference type="Pfam" id="PF00160">
    <property type="entry name" value="Pro_isomerase"/>
    <property type="match status" value="1"/>
</dbReference>
<evidence type="ECO:0000256" key="3">
    <source>
        <dbReference type="ARBA" id="ARBA00023110"/>
    </source>
</evidence>
<dbReference type="PANTHER" id="PTHR45625">
    <property type="entry name" value="PEPTIDYL-PROLYL CIS-TRANS ISOMERASE-RELATED"/>
    <property type="match status" value="1"/>
</dbReference>
<comment type="caution">
    <text evidence="7">The sequence shown here is derived from an EMBL/GenBank/DDBJ whole genome shotgun (WGS) entry which is preliminary data.</text>
</comment>
<evidence type="ECO:0000259" key="6">
    <source>
        <dbReference type="PROSITE" id="PS50072"/>
    </source>
</evidence>
<dbReference type="GO" id="GO:0003755">
    <property type="term" value="F:peptidyl-prolyl cis-trans isomerase activity"/>
    <property type="evidence" value="ECO:0007669"/>
    <property type="project" value="UniProtKB-UniRule"/>
</dbReference>
<evidence type="ECO:0000313" key="8">
    <source>
        <dbReference type="Proteomes" id="UP000613582"/>
    </source>
</evidence>
<dbReference type="Gene3D" id="2.40.100.10">
    <property type="entry name" value="Cyclophilin-like"/>
    <property type="match status" value="1"/>
</dbReference>
<dbReference type="AlphaFoldDB" id="A0A8J2Y4T4"/>